<feature type="signal peptide" evidence="1">
    <location>
        <begin position="1"/>
        <end position="25"/>
    </location>
</feature>
<dbReference type="OrthoDB" id="1495671at2"/>
<reference evidence="3 4" key="1">
    <citation type="submission" date="2016-11" db="EMBL/GenBank/DDBJ databases">
        <authorList>
            <person name="Jaros S."/>
            <person name="Januszkiewicz K."/>
            <person name="Wedrychowicz H."/>
        </authorList>
    </citation>
    <scope>NUCLEOTIDE SEQUENCE [LARGE SCALE GENOMIC DNA]</scope>
    <source>
        <strain evidence="3 4">DSM 44523</strain>
    </source>
</reference>
<dbReference type="Pfam" id="PF23621">
    <property type="entry name" value="BP74_N"/>
    <property type="match status" value="1"/>
</dbReference>
<proteinExistence type="predicted"/>
<evidence type="ECO:0000259" key="2">
    <source>
        <dbReference type="Pfam" id="PF23621"/>
    </source>
</evidence>
<feature type="chain" id="PRO_5013336375" description="BP74 N-terminal domain-containing protein" evidence="1">
    <location>
        <begin position="26"/>
        <end position="135"/>
    </location>
</feature>
<dbReference type="InterPro" id="IPR056422">
    <property type="entry name" value="BP74_N"/>
</dbReference>
<dbReference type="AlphaFoldDB" id="A0A1M5AYG8"/>
<dbReference type="RefSeq" id="WP_083959562.1">
    <property type="nucleotide sequence ID" value="NZ_FQVN01000003.1"/>
</dbReference>
<dbReference type="EMBL" id="FQVN01000003">
    <property type="protein sequence ID" value="SHF35259.1"/>
    <property type="molecule type" value="Genomic_DNA"/>
</dbReference>
<dbReference type="Proteomes" id="UP000184501">
    <property type="component" value="Unassembled WGS sequence"/>
</dbReference>
<evidence type="ECO:0000313" key="3">
    <source>
        <dbReference type="EMBL" id="SHF35259.1"/>
    </source>
</evidence>
<evidence type="ECO:0000313" key="4">
    <source>
        <dbReference type="Proteomes" id="UP000184501"/>
    </source>
</evidence>
<accession>A0A1M5AYG8</accession>
<organism evidence="3 4">
    <name type="scientific">Streptoalloteichus hindustanus</name>
    <dbReference type="NCBI Taxonomy" id="2017"/>
    <lineage>
        <taxon>Bacteria</taxon>
        <taxon>Bacillati</taxon>
        <taxon>Actinomycetota</taxon>
        <taxon>Actinomycetes</taxon>
        <taxon>Pseudonocardiales</taxon>
        <taxon>Pseudonocardiaceae</taxon>
        <taxon>Streptoalloteichus</taxon>
    </lineage>
</organism>
<dbReference type="STRING" id="2017.SAMN05444320_103313"/>
<feature type="domain" description="BP74 N-terminal" evidence="2">
    <location>
        <begin position="31"/>
        <end position="132"/>
    </location>
</feature>
<evidence type="ECO:0000256" key="1">
    <source>
        <dbReference type="SAM" id="SignalP"/>
    </source>
</evidence>
<name>A0A1M5AYG8_STRHI</name>
<gene>
    <name evidence="3" type="ORF">SAMN05444320_103313</name>
</gene>
<protein>
    <recommendedName>
        <fullName evidence="2">BP74 N-terminal domain-containing protein</fullName>
    </recommendedName>
</protein>
<keyword evidence="1" id="KW-0732">Signal</keyword>
<keyword evidence="4" id="KW-1185">Reference proteome</keyword>
<sequence>MQKTAKFALVAATVLGAVVPGAAAAAAGPQYVATIRTGGDEVYRVRLVEQADIDNALRLVKGDPNAPKIPNGRIVRGSADVNVGYSWHIDPNDFAWADVTTEVCDGRPSDVEKGILTGDRFCPWNAKVLSVRKIG</sequence>